<dbReference type="RefSeq" id="WP_186855548.1">
    <property type="nucleotide sequence ID" value="NZ_JACOOY010000004.1"/>
</dbReference>
<evidence type="ECO:0000313" key="2">
    <source>
        <dbReference type="EMBL" id="MBC5664592.1"/>
    </source>
</evidence>
<evidence type="ECO:0000256" key="1">
    <source>
        <dbReference type="SAM" id="Phobius"/>
    </source>
</evidence>
<evidence type="ECO:0008006" key="4">
    <source>
        <dbReference type="Google" id="ProtNLM"/>
    </source>
</evidence>
<reference evidence="2 3" key="1">
    <citation type="submission" date="2020-08" db="EMBL/GenBank/DDBJ databases">
        <title>Genome public.</title>
        <authorList>
            <person name="Liu C."/>
            <person name="Sun Q."/>
        </authorList>
    </citation>
    <scope>NUCLEOTIDE SEQUENCE [LARGE SCALE GENOMIC DNA]</scope>
    <source>
        <strain evidence="2 3">NSJ-36</strain>
    </source>
</reference>
<keyword evidence="1" id="KW-0812">Transmembrane</keyword>
<proteinExistence type="predicted"/>
<name>A0ABR7ETB6_9FIRM</name>
<organism evidence="2 3">
    <name type="scientific">Dorea hominis</name>
    <dbReference type="NCBI Taxonomy" id="2763040"/>
    <lineage>
        <taxon>Bacteria</taxon>
        <taxon>Bacillati</taxon>
        <taxon>Bacillota</taxon>
        <taxon>Clostridia</taxon>
        <taxon>Lachnospirales</taxon>
        <taxon>Lachnospiraceae</taxon>
        <taxon>Dorea</taxon>
    </lineage>
</organism>
<sequence length="491" mass="56753">MKHGQVNKNQIKKAFLLLEPSAQVQEDIWNKIEKQIDEPIVGRMIKSENRKRTKKKGYYRKFFLKAAAFLVLAVGILGAIDRMNGGKMMEVLANFWKVDKDSQHVVQKMTDYHVKVDTAYAPELLEDTEERIIFAGTFGVVIYDQERGQVEGTIDLDKIQSNFFGTETLKTRFIVDGDNLYIYNCQEGKPYGKYYRYDLGMCKRNLKKKEISSLSPVETKKVTKNLEKQRKKSQRYKTTWEQFSNAEKIFEGKIYSEKCLRTKVKNGGIQNSCLVLKKNAGTSKYQMYIYRQNQNTKKITKDKLSVFATEPDAEEKNYPKYYAADKNSVKQALINCFYENPKVYAGSVYHGKNIESTLPEKQYELVLPIIQITGIKKQGDTVKIIGTFYWYGFVTSGKTLYESDADGNRAVAYLKETKDGYKVEKIICPRGGGYYRKDLEQIYGKDDVAVQKTLDMDVESGVVETLKEYVKQNQQKFVYYKAFGRDPQNLK</sequence>
<feature type="transmembrane region" description="Helical" evidence="1">
    <location>
        <begin position="62"/>
        <end position="80"/>
    </location>
</feature>
<comment type="caution">
    <text evidence="2">The sequence shown here is derived from an EMBL/GenBank/DDBJ whole genome shotgun (WGS) entry which is preliminary data.</text>
</comment>
<gene>
    <name evidence="2" type="ORF">H8S07_04760</name>
</gene>
<protein>
    <recommendedName>
        <fullName evidence="4">DUF4179 domain-containing protein</fullName>
    </recommendedName>
</protein>
<dbReference type="EMBL" id="JACOOY010000004">
    <property type="protein sequence ID" value="MBC5664592.1"/>
    <property type="molecule type" value="Genomic_DNA"/>
</dbReference>
<dbReference type="Proteomes" id="UP000647235">
    <property type="component" value="Unassembled WGS sequence"/>
</dbReference>
<keyword evidence="1" id="KW-0472">Membrane</keyword>
<accession>A0ABR7ETB6</accession>
<evidence type="ECO:0000313" key="3">
    <source>
        <dbReference type="Proteomes" id="UP000647235"/>
    </source>
</evidence>
<keyword evidence="1" id="KW-1133">Transmembrane helix</keyword>
<keyword evidence="3" id="KW-1185">Reference proteome</keyword>